<sequence length="171" mass="19234">MDTIFLTGFMGAGKTTVGRELGQAMGMSVYDTDALIEQLLKKPIPVIFEDDGEAAFREYEEKVLRSVAGHGAVVTTGGGIILKETNRRIMRQNGIVIYLHTDPETILHRLHDDTERPLLKNQRPKQVSSMLAARLPLYLEADYTVNTSMKSVETIVDEISAFLVRHQRFWA</sequence>
<dbReference type="HAMAP" id="MF_00109">
    <property type="entry name" value="Shikimate_kinase"/>
    <property type="match status" value="1"/>
</dbReference>
<evidence type="ECO:0000256" key="6">
    <source>
        <dbReference type="ARBA" id="ARBA00023141"/>
    </source>
</evidence>
<comment type="pathway">
    <text evidence="7">Metabolic intermediate biosynthesis; chorismate biosynthesis; chorismate from D-erythrose 4-phosphate and phosphoenolpyruvate: step 5/7.</text>
</comment>
<dbReference type="CDD" id="cd00464">
    <property type="entry name" value="SK"/>
    <property type="match status" value="1"/>
</dbReference>
<keyword evidence="7" id="KW-0963">Cytoplasm</keyword>
<comment type="subcellular location">
    <subcellularLocation>
        <location evidence="7">Cytoplasm</location>
    </subcellularLocation>
</comment>
<feature type="binding site" evidence="7">
    <location>
        <position position="78"/>
    </location>
    <ligand>
        <name>substrate</name>
    </ligand>
</feature>
<dbReference type="Pfam" id="PF01202">
    <property type="entry name" value="SKI"/>
    <property type="match status" value="1"/>
</dbReference>
<protein>
    <recommendedName>
        <fullName evidence="7">Shikimate kinase</fullName>
        <shortName evidence="7">SK</shortName>
        <ecNumber evidence="7">2.7.1.71</ecNumber>
    </recommendedName>
</protein>
<keyword evidence="1 7" id="KW-0028">Amino-acid biosynthesis</keyword>
<comment type="subunit">
    <text evidence="7">Monomer.</text>
</comment>
<evidence type="ECO:0000256" key="1">
    <source>
        <dbReference type="ARBA" id="ARBA00022605"/>
    </source>
</evidence>
<dbReference type="InterPro" id="IPR027417">
    <property type="entry name" value="P-loop_NTPase"/>
</dbReference>
<dbReference type="PANTHER" id="PTHR21087:SF16">
    <property type="entry name" value="SHIKIMATE KINASE 1, CHLOROPLASTIC"/>
    <property type="match status" value="1"/>
</dbReference>
<accession>A0ABV9GIM7</accession>
<dbReference type="PANTHER" id="PTHR21087">
    <property type="entry name" value="SHIKIMATE KINASE"/>
    <property type="match status" value="1"/>
</dbReference>
<dbReference type="Proteomes" id="UP001596022">
    <property type="component" value="Unassembled WGS sequence"/>
</dbReference>
<dbReference type="PRINTS" id="PR01100">
    <property type="entry name" value="SHIKIMTKNASE"/>
</dbReference>
<keyword evidence="7" id="KW-0460">Magnesium</keyword>
<comment type="similarity">
    <text evidence="7">Belongs to the shikimate kinase family.</text>
</comment>
<feature type="binding site" evidence="7">
    <location>
        <position position="134"/>
    </location>
    <ligand>
        <name>substrate</name>
    </ligand>
</feature>
<evidence type="ECO:0000256" key="7">
    <source>
        <dbReference type="HAMAP-Rule" id="MF_00109"/>
    </source>
</evidence>
<evidence type="ECO:0000256" key="2">
    <source>
        <dbReference type="ARBA" id="ARBA00022679"/>
    </source>
</evidence>
<comment type="function">
    <text evidence="7">Catalyzes the specific phosphorylation of the 3-hydroxyl group of shikimic acid using ATP as a cosubstrate.</text>
</comment>
<evidence type="ECO:0000256" key="4">
    <source>
        <dbReference type="ARBA" id="ARBA00022777"/>
    </source>
</evidence>
<feature type="binding site" evidence="7">
    <location>
        <position position="116"/>
    </location>
    <ligand>
        <name>ATP</name>
        <dbReference type="ChEBI" id="CHEBI:30616"/>
    </ligand>
</feature>
<evidence type="ECO:0000256" key="3">
    <source>
        <dbReference type="ARBA" id="ARBA00022741"/>
    </source>
</evidence>
<dbReference type="SUPFAM" id="SSF52540">
    <property type="entry name" value="P-loop containing nucleoside triphosphate hydrolases"/>
    <property type="match status" value="1"/>
</dbReference>
<evidence type="ECO:0000256" key="5">
    <source>
        <dbReference type="ARBA" id="ARBA00022840"/>
    </source>
</evidence>
<dbReference type="GO" id="GO:0004765">
    <property type="term" value="F:shikimate kinase activity"/>
    <property type="evidence" value="ECO:0007669"/>
    <property type="project" value="UniProtKB-EC"/>
</dbReference>
<dbReference type="EMBL" id="JBHSFW010000001">
    <property type="protein sequence ID" value="MFC4617978.1"/>
    <property type="molecule type" value="Genomic_DNA"/>
</dbReference>
<keyword evidence="3 7" id="KW-0547">Nucleotide-binding</keyword>
<evidence type="ECO:0000313" key="9">
    <source>
        <dbReference type="Proteomes" id="UP001596022"/>
    </source>
</evidence>
<comment type="catalytic activity">
    <reaction evidence="7">
        <text>shikimate + ATP = 3-phosphoshikimate + ADP + H(+)</text>
        <dbReference type="Rhea" id="RHEA:13121"/>
        <dbReference type="ChEBI" id="CHEBI:15378"/>
        <dbReference type="ChEBI" id="CHEBI:30616"/>
        <dbReference type="ChEBI" id="CHEBI:36208"/>
        <dbReference type="ChEBI" id="CHEBI:145989"/>
        <dbReference type="ChEBI" id="CHEBI:456216"/>
        <dbReference type="EC" id="2.7.1.71"/>
    </reaction>
</comment>
<feature type="binding site" evidence="7">
    <location>
        <position position="15"/>
    </location>
    <ligand>
        <name>Mg(2+)</name>
        <dbReference type="ChEBI" id="CHEBI:18420"/>
    </ligand>
</feature>
<gene>
    <name evidence="7" type="primary">aroK</name>
    <name evidence="8" type="ORF">ACFO4N_04445</name>
</gene>
<dbReference type="RefSeq" id="WP_376844988.1">
    <property type="nucleotide sequence ID" value="NZ_JBHSFW010000001.1"/>
</dbReference>
<keyword evidence="2 7" id="KW-0808">Transferase</keyword>
<comment type="caution">
    <text evidence="7">Lacks conserved residue(s) required for the propagation of feature annotation.</text>
</comment>
<evidence type="ECO:0000313" key="8">
    <source>
        <dbReference type="EMBL" id="MFC4617978.1"/>
    </source>
</evidence>
<dbReference type="InterPro" id="IPR031322">
    <property type="entry name" value="Shikimate/glucono_kinase"/>
</dbReference>
<organism evidence="8 9">
    <name type="scientific">Camelliibacillus cellulosilyticus</name>
    <dbReference type="NCBI Taxonomy" id="2174486"/>
    <lineage>
        <taxon>Bacteria</taxon>
        <taxon>Bacillati</taxon>
        <taxon>Bacillota</taxon>
        <taxon>Bacilli</taxon>
        <taxon>Bacillales</taxon>
        <taxon>Sporolactobacillaceae</taxon>
        <taxon>Camelliibacillus</taxon>
    </lineage>
</organism>
<keyword evidence="5 7" id="KW-0067">ATP-binding</keyword>
<dbReference type="Gene3D" id="3.40.50.300">
    <property type="entry name" value="P-loop containing nucleotide triphosphate hydrolases"/>
    <property type="match status" value="1"/>
</dbReference>
<feature type="binding site" evidence="7">
    <location>
        <position position="57"/>
    </location>
    <ligand>
        <name>substrate</name>
    </ligand>
</feature>
<comment type="cofactor">
    <cofactor evidence="7">
        <name>Mg(2+)</name>
        <dbReference type="ChEBI" id="CHEBI:18420"/>
    </cofactor>
    <text evidence="7">Binds 1 Mg(2+) ion per subunit.</text>
</comment>
<comment type="caution">
    <text evidence="8">The sequence shown here is derived from an EMBL/GenBank/DDBJ whole genome shotgun (WGS) entry which is preliminary data.</text>
</comment>
<dbReference type="EC" id="2.7.1.71" evidence="7"/>
<dbReference type="InterPro" id="IPR000623">
    <property type="entry name" value="Shikimate_kinase/TSH1"/>
</dbReference>
<feature type="binding site" evidence="7">
    <location>
        <position position="33"/>
    </location>
    <ligand>
        <name>substrate</name>
    </ligand>
</feature>
<keyword evidence="9" id="KW-1185">Reference proteome</keyword>
<name>A0ABV9GIM7_9BACL</name>
<keyword evidence="4 7" id="KW-0418">Kinase</keyword>
<proteinExistence type="inferred from homology"/>
<reference evidence="9" key="1">
    <citation type="journal article" date="2019" name="Int. J. Syst. Evol. Microbiol.">
        <title>The Global Catalogue of Microorganisms (GCM) 10K type strain sequencing project: providing services to taxonomists for standard genome sequencing and annotation.</title>
        <authorList>
            <consortium name="The Broad Institute Genomics Platform"/>
            <consortium name="The Broad Institute Genome Sequencing Center for Infectious Disease"/>
            <person name="Wu L."/>
            <person name="Ma J."/>
        </authorList>
    </citation>
    <scope>NUCLEOTIDE SEQUENCE [LARGE SCALE GENOMIC DNA]</scope>
    <source>
        <strain evidence="9">CGMCC 1.16306</strain>
    </source>
</reference>
<keyword evidence="6 7" id="KW-0057">Aromatic amino acid biosynthesis</keyword>
<feature type="binding site" evidence="7">
    <location>
        <begin position="11"/>
        <end position="16"/>
    </location>
    <ligand>
        <name>ATP</name>
        <dbReference type="ChEBI" id="CHEBI:30616"/>
    </ligand>
</feature>
<keyword evidence="7" id="KW-0479">Metal-binding</keyword>